<dbReference type="InterPro" id="IPR036249">
    <property type="entry name" value="Thioredoxin-like_sf"/>
</dbReference>
<sequence length="84" mass="9698">MAQFTLYSRSYCHLCDDMLHQLRNFLSDDSALIDVIDIDADDALVLRFDELVPVLFGQKNGQDALQICHYFLDVDKLKDFLNAQ</sequence>
<gene>
    <name evidence="1" type="ORF">H8K52_19165</name>
</gene>
<evidence type="ECO:0000313" key="2">
    <source>
        <dbReference type="Proteomes" id="UP000648257"/>
    </source>
</evidence>
<accession>A0ABR6X942</accession>
<dbReference type="Gene3D" id="3.40.30.10">
    <property type="entry name" value="Glutaredoxin"/>
    <property type="match status" value="1"/>
</dbReference>
<protein>
    <submittedName>
        <fullName evidence="1">Glutaredoxin family protein</fullName>
    </submittedName>
</protein>
<proteinExistence type="predicted"/>
<dbReference type="InterPro" id="IPR008554">
    <property type="entry name" value="Glutaredoxin-like"/>
</dbReference>
<dbReference type="SUPFAM" id="SSF52833">
    <property type="entry name" value="Thioredoxin-like"/>
    <property type="match status" value="1"/>
</dbReference>
<name>A0ABR6X942_9BURK</name>
<dbReference type="Pfam" id="PF05768">
    <property type="entry name" value="Glrx-like"/>
    <property type="match status" value="1"/>
</dbReference>
<evidence type="ECO:0000313" key="1">
    <source>
        <dbReference type="EMBL" id="MBC3809465.1"/>
    </source>
</evidence>
<dbReference type="EMBL" id="JACOFW010000034">
    <property type="protein sequence ID" value="MBC3809465.1"/>
    <property type="molecule type" value="Genomic_DNA"/>
</dbReference>
<reference evidence="1 2" key="1">
    <citation type="submission" date="2020-08" db="EMBL/GenBank/DDBJ databases">
        <title>Novel species isolated from subtropical streams in China.</title>
        <authorList>
            <person name="Lu H."/>
        </authorList>
    </citation>
    <scope>NUCLEOTIDE SEQUENCE [LARGE SCALE GENOMIC DNA]</scope>
    <source>
        <strain evidence="1 2">KACC 16656</strain>
    </source>
</reference>
<organism evidence="1 2">
    <name type="scientific">Undibacterium seohonense</name>
    <dbReference type="NCBI Taxonomy" id="1344950"/>
    <lineage>
        <taxon>Bacteria</taxon>
        <taxon>Pseudomonadati</taxon>
        <taxon>Pseudomonadota</taxon>
        <taxon>Betaproteobacteria</taxon>
        <taxon>Burkholderiales</taxon>
        <taxon>Oxalobacteraceae</taxon>
        <taxon>Undibacterium</taxon>
    </lineage>
</organism>
<dbReference type="RefSeq" id="WP_186924524.1">
    <property type="nucleotide sequence ID" value="NZ_JACOFW010000034.1"/>
</dbReference>
<comment type="caution">
    <text evidence="1">The sequence shown here is derived from an EMBL/GenBank/DDBJ whole genome shotgun (WGS) entry which is preliminary data.</text>
</comment>
<dbReference type="Proteomes" id="UP000648257">
    <property type="component" value="Unassembled WGS sequence"/>
</dbReference>
<keyword evidence="2" id="KW-1185">Reference proteome</keyword>